<proteinExistence type="predicted"/>
<protein>
    <submittedName>
        <fullName evidence="1">Uncharacterized protein</fullName>
    </submittedName>
</protein>
<name>A0A0A0KTV3_CUCSA</name>
<dbReference type="EMBL" id="CM002926">
    <property type="protein sequence ID" value="KGN52364.1"/>
    <property type="molecule type" value="Genomic_DNA"/>
</dbReference>
<accession>A0A0A0KTV3</accession>
<dbReference type="Proteomes" id="UP000029981">
    <property type="component" value="Chromosome 5"/>
</dbReference>
<reference evidence="1 2" key="4">
    <citation type="journal article" date="2011" name="BMC Genomics">
        <title>RNA-Seq improves annotation of protein-coding genes in the cucumber genome.</title>
        <authorList>
            <person name="Li Z."/>
            <person name="Zhang Z."/>
            <person name="Yan P."/>
            <person name="Huang S."/>
            <person name="Fei Z."/>
            <person name="Lin K."/>
        </authorList>
    </citation>
    <scope>NUCLEOTIDE SEQUENCE [LARGE SCALE GENOMIC DNA]</scope>
    <source>
        <strain evidence="2">cv. 9930</strain>
    </source>
</reference>
<keyword evidence="2" id="KW-1185">Reference proteome</keyword>
<gene>
    <name evidence="1" type="ORF">Csa_5G628690</name>
</gene>
<reference evidence="1 2" key="3">
    <citation type="journal article" date="2010" name="BMC Genomics">
        <title>Transcriptome sequencing and comparative analysis of cucumber flowers with different sex types.</title>
        <authorList>
            <person name="Guo S."/>
            <person name="Zheng Y."/>
            <person name="Joung J.G."/>
            <person name="Liu S."/>
            <person name="Zhang Z."/>
            <person name="Crasta O.R."/>
            <person name="Sobral B.W."/>
            <person name="Xu Y."/>
            <person name="Huang S."/>
            <person name="Fei Z."/>
        </authorList>
    </citation>
    <scope>NUCLEOTIDE SEQUENCE [LARGE SCALE GENOMIC DNA]</scope>
    <source>
        <strain evidence="2">cv. 9930</strain>
    </source>
</reference>
<dbReference type="Gramene" id="KGN52364">
    <property type="protein sequence ID" value="KGN52364"/>
    <property type="gene ID" value="Csa_5G628690"/>
</dbReference>
<evidence type="ECO:0000313" key="2">
    <source>
        <dbReference type="Proteomes" id="UP000029981"/>
    </source>
</evidence>
<sequence>MLIMKKHNHETKLSGCMLISNRLSIVQIKSYGAALYGRRNSYGLLSIESFSGFFGENGVDAFLGTLPISLIIIWIELGESKTAFITFIDPKALEIVFLLLLVAEGEILELKSLLALPNSNALDTLTREPAVLRRFWRYPRNPIHVVTVFSSLVNSSTVVYFGNDVRQHVGMLHLQPLPAIGGLHQLEQPKKIKPFWLVSGGIDVNPFGLD</sequence>
<dbReference type="AlphaFoldDB" id="A0A0A0KTV3"/>
<reference evidence="1 2" key="2">
    <citation type="journal article" date="2009" name="PLoS ONE">
        <title>An integrated genetic and cytogenetic map of the cucumber genome.</title>
        <authorList>
            <person name="Ren Y."/>
            <person name="Zhang Z."/>
            <person name="Liu J."/>
            <person name="Staub J.E."/>
            <person name="Han Y."/>
            <person name="Cheng Z."/>
            <person name="Li X."/>
            <person name="Lu J."/>
            <person name="Miao H."/>
            <person name="Kang H."/>
            <person name="Xie B."/>
            <person name="Gu X."/>
            <person name="Wang X."/>
            <person name="Du Y."/>
            <person name="Jin W."/>
            <person name="Huang S."/>
        </authorList>
    </citation>
    <scope>NUCLEOTIDE SEQUENCE [LARGE SCALE GENOMIC DNA]</scope>
    <source>
        <strain evidence="2">cv. 9930</strain>
    </source>
</reference>
<evidence type="ECO:0000313" key="1">
    <source>
        <dbReference type="EMBL" id="KGN52364.1"/>
    </source>
</evidence>
<reference evidence="1 2" key="1">
    <citation type="journal article" date="2009" name="Nat. Genet.">
        <title>The genome of the cucumber, Cucumis sativus L.</title>
        <authorList>
            <person name="Huang S."/>
            <person name="Li R."/>
            <person name="Zhang Z."/>
            <person name="Li L."/>
            <person name="Gu X."/>
            <person name="Fan W."/>
            <person name="Lucas W.J."/>
            <person name="Wang X."/>
            <person name="Xie B."/>
            <person name="Ni P."/>
            <person name="Ren Y."/>
            <person name="Zhu H."/>
            <person name="Li J."/>
            <person name="Lin K."/>
            <person name="Jin W."/>
            <person name="Fei Z."/>
            <person name="Li G."/>
            <person name="Staub J."/>
            <person name="Kilian A."/>
            <person name="van der Vossen E.A."/>
            <person name="Wu Y."/>
            <person name="Guo J."/>
            <person name="He J."/>
            <person name="Jia Z."/>
            <person name="Ren Y."/>
            <person name="Tian G."/>
            <person name="Lu Y."/>
            <person name="Ruan J."/>
            <person name="Qian W."/>
            <person name="Wang M."/>
            <person name="Huang Q."/>
            <person name="Li B."/>
            <person name="Xuan Z."/>
            <person name="Cao J."/>
            <person name="Asan"/>
            <person name="Wu Z."/>
            <person name="Zhang J."/>
            <person name="Cai Q."/>
            <person name="Bai Y."/>
            <person name="Zhao B."/>
            <person name="Han Y."/>
            <person name="Li Y."/>
            <person name="Li X."/>
            <person name="Wang S."/>
            <person name="Shi Q."/>
            <person name="Liu S."/>
            <person name="Cho W.K."/>
            <person name="Kim J.Y."/>
            <person name="Xu Y."/>
            <person name="Heller-Uszynska K."/>
            <person name="Miao H."/>
            <person name="Cheng Z."/>
            <person name="Zhang S."/>
            <person name="Wu J."/>
            <person name="Yang Y."/>
            <person name="Kang H."/>
            <person name="Li M."/>
            <person name="Liang H."/>
            <person name="Ren X."/>
            <person name="Shi Z."/>
            <person name="Wen M."/>
            <person name="Jian M."/>
            <person name="Yang H."/>
            <person name="Zhang G."/>
            <person name="Yang Z."/>
            <person name="Chen R."/>
            <person name="Liu S."/>
            <person name="Li J."/>
            <person name="Ma L."/>
            <person name="Liu H."/>
            <person name="Zhou Y."/>
            <person name="Zhao J."/>
            <person name="Fang X."/>
            <person name="Li G."/>
            <person name="Fang L."/>
            <person name="Li Y."/>
            <person name="Liu D."/>
            <person name="Zheng H."/>
            <person name="Zhang Y."/>
            <person name="Qin N."/>
            <person name="Li Z."/>
            <person name="Yang G."/>
            <person name="Yang S."/>
            <person name="Bolund L."/>
            <person name="Kristiansen K."/>
            <person name="Zheng H."/>
            <person name="Li S."/>
            <person name="Zhang X."/>
            <person name="Yang H."/>
            <person name="Wang J."/>
            <person name="Sun R."/>
            <person name="Zhang B."/>
            <person name="Jiang S."/>
            <person name="Wang J."/>
            <person name="Du Y."/>
            <person name="Li S."/>
        </authorList>
    </citation>
    <scope>NUCLEOTIDE SEQUENCE [LARGE SCALE GENOMIC DNA]</scope>
    <source>
        <strain evidence="2">cv. 9930</strain>
    </source>
</reference>
<organism evidence="1 2">
    <name type="scientific">Cucumis sativus</name>
    <name type="common">Cucumber</name>
    <dbReference type="NCBI Taxonomy" id="3659"/>
    <lineage>
        <taxon>Eukaryota</taxon>
        <taxon>Viridiplantae</taxon>
        <taxon>Streptophyta</taxon>
        <taxon>Embryophyta</taxon>
        <taxon>Tracheophyta</taxon>
        <taxon>Spermatophyta</taxon>
        <taxon>Magnoliopsida</taxon>
        <taxon>eudicotyledons</taxon>
        <taxon>Gunneridae</taxon>
        <taxon>Pentapetalae</taxon>
        <taxon>rosids</taxon>
        <taxon>fabids</taxon>
        <taxon>Cucurbitales</taxon>
        <taxon>Cucurbitaceae</taxon>
        <taxon>Benincaseae</taxon>
        <taxon>Cucumis</taxon>
    </lineage>
</organism>